<gene>
    <name evidence="2" type="ORF">CVS27_06185</name>
</gene>
<feature type="transmembrane region" description="Helical" evidence="1">
    <location>
        <begin position="831"/>
        <end position="852"/>
    </location>
</feature>
<keyword evidence="1" id="KW-0812">Transmembrane</keyword>
<feature type="transmembrane region" description="Helical" evidence="1">
    <location>
        <begin position="864"/>
        <end position="887"/>
    </location>
</feature>
<feature type="transmembrane region" description="Helical" evidence="1">
    <location>
        <begin position="280"/>
        <end position="299"/>
    </location>
</feature>
<name>A0A2S3ZY01_ARTGL</name>
<feature type="transmembrane region" description="Helical" evidence="1">
    <location>
        <begin position="993"/>
        <end position="1011"/>
    </location>
</feature>
<feature type="transmembrane region" description="Helical" evidence="1">
    <location>
        <begin position="1127"/>
        <end position="1146"/>
    </location>
</feature>
<organism evidence="2 3">
    <name type="scientific">Arthrobacter glacialis</name>
    <dbReference type="NCBI Taxonomy" id="1664"/>
    <lineage>
        <taxon>Bacteria</taxon>
        <taxon>Bacillati</taxon>
        <taxon>Actinomycetota</taxon>
        <taxon>Actinomycetes</taxon>
        <taxon>Micrococcales</taxon>
        <taxon>Micrococcaceae</taxon>
        <taxon>Arthrobacter</taxon>
    </lineage>
</organism>
<feature type="transmembrane region" description="Helical" evidence="1">
    <location>
        <begin position="57"/>
        <end position="78"/>
    </location>
</feature>
<feature type="transmembrane region" description="Helical" evidence="1">
    <location>
        <begin position="482"/>
        <end position="503"/>
    </location>
</feature>
<evidence type="ECO:0000313" key="3">
    <source>
        <dbReference type="Proteomes" id="UP000237061"/>
    </source>
</evidence>
<feature type="transmembrane region" description="Helical" evidence="1">
    <location>
        <begin position="775"/>
        <end position="794"/>
    </location>
</feature>
<feature type="transmembrane region" description="Helical" evidence="1">
    <location>
        <begin position="349"/>
        <end position="369"/>
    </location>
</feature>
<feature type="transmembrane region" description="Helical" evidence="1">
    <location>
        <begin position="420"/>
        <end position="443"/>
    </location>
</feature>
<feature type="transmembrane region" description="Helical" evidence="1">
    <location>
        <begin position="637"/>
        <end position="658"/>
    </location>
</feature>
<feature type="transmembrane region" description="Helical" evidence="1">
    <location>
        <begin position="117"/>
        <end position="135"/>
    </location>
</feature>
<feature type="transmembrane region" description="Helical" evidence="1">
    <location>
        <begin position="605"/>
        <end position="625"/>
    </location>
</feature>
<feature type="transmembrane region" description="Helical" evidence="1">
    <location>
        <begin position="695"/>
        <end position="713"/>
    </location>
</feature>
<dbReference type="Proteomes" id="UP000237061">
    <property type="component" value="Unassembled WGS sequence"/>
</dbReference>
<feature type="transmembrane region" description="Helical" evidence="1">
    <location>
        <begin position="142"/>
        <end position="161"/>
    </location>
</feature>
<feature type="transmembrane region" description="Helical" evidence="1">
    <location>
        <begin position="449"/>
        <end position="470"/>
    </location>
</feature>
<feature type="transmembrane region" description="Helical" evidence="1">
    <location>
        <begin position="232"/>
        <end position="253"/>
    </location>
</feature>
<keyword evidence="1" id="KW-1133">Transmembrane helix</keyword>
<feature type="transmembrane region" description="Helical" evidence="1">
    <location>
        <begin position="552"/>
        <end position="570"/>
    </location>
</feature>
<feature type="transmembrane region" description="Helical" evidence="1">
    <location>
        <begin position="1101"/>
        <end position="1121"/>
    </location>
</feature>
<feature type="transmembrane region" description="Helical" evidence="1">
    <location>
        <begin position="34"/>
        <end position="51"/>
    </location>
</feature>
<dbReference type="AlphaFoldDB" id="A0A2S3ZY01"/>
<keyword evidence="1" id="KW-0472">Membrane</keyword>
<dbReference type="EMBL" id="PPXC01000004">
    <property type="protein sequence ID" value="POH74156.1"/>
    <property type="molecule type" value="Genomic_DNA"/>
</dbReference>
<feature type="transmembrane region" description="Helical" evidence="1">
    <location>
        <begin position="1200"/>
        <end position="1217"/>
    </location>
</feature>
<feature type="transmembrane region" description="Helical" evidence="1">
    <location>
        <begin position="207"/>
        <end position="226"/>
    </location>
</feature>
<protein>
    <recommendedName>
        <fullName evidence="4">DUF2339 domain-containing protein</fullName>
    </recommendedName>
</protein>
<feature type="transmembrane region" description="Helical" evidence="1">
    <location>
        <begin position="90"/>
        <end position="111"/>
    </location>
</feature>
<feature type="transmembrane region" description="Helical" evidence="1">
    <location>
        <begin position="1223"/>
        <end position="1240"/>
    </location>
</feature>
<feature type="transmembrane region" description="Helical" evidence="1">
    <location>
        <begin position="894"/>
        <end position="912"/>
    </location>
</feature>
<reference evidence="2 3" key="1">
    <citation type="submission" date="2018-01" db="EMBL/GenBank/DDBJ databases">
        <title>Arthrobacter sp. nov., from glaciers in China.</title>
        <authorList>
            <person name="Liu Q."/>
            <person name="Xin Y.-H."/>
        </authorList>
    </citation>
    <scope>NUCLEOTIDE SEQUENCE [LARGE SCALE GENOMIC DNA]</scope>
    <source>
        <strain evidence="2 3">HLT2-12-2</strain>
    </source>
</reference>
<feature type="transmembrane region" description="Helical" evidence="1">
    <location>
        <begin position="943"/>
        <end position="961"/>
    </location>
</feature>
<sequence length="1260" mass="131822">MPTMPHPRAHAPAPLDPAAVAATKRRRETQNINVTLYVASLLMVAAAALFVGSTLPVVARLVGVWLGTALFYTAGLVLHSKVARLKPAAVAFAGTALAIIPFAGLATYNLGFPAASSVWLGTSLIGTAAYILAAVRLQSRLVVYLSLAFLLSTAWSSVAVLGAALAWYFAALIVFAALLSLAGLLLKRGGDANGRETSIYAKPLNDLGPWFAPAGLVGSLIFSLALNAADHALVMVAGVIYYLVMTATCAPALKGYNYLGLRFSLTLTAPFISWMIEPNAAWAAASFTVVLAVQLIAVAYAKTPLARFLGSERWVRWDVFTGIPLMNMAALLWSISLHWQHNDDGGTSFAVLGVAVGLIIAMAAVPAFLPRGEWLPLPAVGAILIYSPLLEAAGWSVLLAVALVYTVVRFLTSKRPALRAAMLVASRLLLTALAASTLATFVPSQPGKAQLIAAVIGIIAAGQLFADALIGKLGRISTVTSCSAAAWALVGTALVVALSVSHLWQEATGNATAGVLVATRWEFLVAAVAMAAAAMAYSLFRLPRPSGYSSAELVAPLVLGIAALSAGPVFNAAGASVGWALSTTFLISAGLFLPSQSESLHRWLYWWAARLSSLLLAVALFQLWAEADPATQIAGTTVNLGLVIMLALVPQLFILAAVQWRGQTITGLQMDAGVTLSLLVLVAAVSGIGNHGANWATLVAVGLAAVAIASLSIAGALRAVWPAVVQWAAPAAMLALVLSCAGSNGALIVVLAIIVATSGGLTLKATTPVLRGVHFMVARLALTALVGVGAAQLLDSPAVTTLTLTVALLLQVLVQYLAQRTKAAHLVGEPVLLRISLWLVLGGQVLVPVAYHQLTGGFAAQGTALRWVVAVELLALAVTAVVAQLLLSQRGASYLALVAVVGGAAVIAPVLWPGATALILLALCVAVIAWRCLYTPQEPEMRWYWLVATSTFLLAACVVDADAATGIFAAMWLVAGLAFIVAAHLMGLPWLTLPGALLIFLSAMMFGSQVFELTLLRGVAAFTSFVVVVGALYLVRLVLLDLLDAPYVQRWSVVGVALAGGAVFSLMTMADHRSVLLGAGTFTLIAVLGCLEAPANIRRRCVDGAVVSCALVWFLACSSYVDLGLFWFVQWCAAALGGLALIRYLAKQERTGKFLLLAAACLASFGALLTIFSGDTLQQLISLLIFVAMLAVGMSLNERIFTIWGAIGVTTAVIWYVRGYTFLLLALLALALIAFAIWRLTRKKPVEEETVPVYLSGPPQ</sequence>
<feature type="transmembrane region" description="Helical" evidence="1">
    <location>
        <begin position="967"/>
        <end position="986"/>
    </location>
</feature>
<feature type="transmembrane region" description="Helical" evidence="1">
    <location>
        <begin position="1153"/>
        <end position="1171"/>
    </location>
</feature>
<evidence type="ECO:0000256" key="1">
    <source>
        <dbReference type="SAM" id="Phobius"/>
    </source>
</evidence>
<feature type="transmembrane region" description="Helical" evidence="1">
    <location>
        <begin position="1017"/>
        <end position="1039"/>
    </location>
</feature>
<accession>A0A2S3ZY01</accession>
<feature type="transmembrane region" description="Helical" evidence="1">
    <location>
        <begin position="1051"/>
        <end position="1069"/>
    </location>
</feature>
<feature type="transmembrane region" description="Helical" evidence="1">
    <location>
        <begin position="389"/>
        <end position="408"/>
    </location>
</feature>
<evidence type="ECO:0008006" key="4">
    <source>
        <dbReference type="Google" id="ProtNLM"/>
    </source>
</evidence>
<feature type="transmembrane region" description="Helical" evidence="1">
    <location>
        <begin position="918"/>
        <end position="934"/>
    </location>
</feature>
<evidence type="ECO:0000313" key="2">
    <source>
        <dbReference type="EMBL" id="POH74156.1"/>
    </source>
</evidence>
<comment type="caution">
    <text evidence="2">The sequence shown here is derived from an EMBL/GenBank/DDBJ whole genome shotgun (WGS) entry which is preliminary data.</text>
</comment>
<keyword evidence="3" id="KW-1185">Reference proteome</keyword>
<dbReference type="RefSeq" id="WP_103464868.1">
    <property type="nucleotide sequence ID" value="NZ_PPXC01000004.1"/>
</dbReference>
<feature type="transmembrane region" description="Helical" evidence="1">
    <location>
        <begin position="800"/>
        <end position="819"/>
    </location>
</feature>
<proteinExistence type="predicted"/>
<feature type="transmembrane region" description="Helical" evidence="1">
    <location>
        <begin position="167"/>
        <end position="186"/>
    </location>
</feature>
<feature type="transmembrane region" description="Helical" evidence="1">
    <location>
        <begin position="1075"/>
        <end position="1094"/>
    </location>
</feature>
<feature type="transmembrane region" description="Helical" evidence="1">
    <location>
        <begin position="670"/>
        <end position="689"/>
    </location>
</feature>
<feature type="transmembrane region" description="Helical" evidence="1">
    <location>
        <begin position="1177"/>
        <end position="1193"/>
    </location>
</feature>
<feature type="transmembrane region" description="Helical" evidence="1">
    <location>
        <begin position="523"/>
        <end position="540"/>
    </location>
</feature>
<feature type="transmembrane region" description="Helical" evidence="1">
    <location>
        <begin position="319"/>
        <end position="337"/>
    </location>
</feature>